<reference evidence="1" key="1">
    <citation type="journal article" date="2014" name="Front. Microbiol.">
        <title>High frequency of phylogenetically diverse reductive dehalogenase-homologous genes in deep subseafloor sedimentary metagenomes.</title>
        <authorList>
            <person name="Kawai M."/>
            <person name="Futagami T."/>
            <person name="Toyoda A."/>
            <person name="Takaki Y."/>
            <person name="Nishi S."/>
            <person name="Hori S."/>
            <person name="Arai W."/>
            <person name="Tsubouchi T."/>
            <person name="Morono Y."/>
            <person name="Uchiyama I."/>
            <person name="Ito T."/>
            <person name="Fujiyama A."/>
            <person name="Inagaki F."/>
            <person name="Takami H."/>
        </authorList>
    </citation>
    <scope>NUCLEOTIDE SEQUENCE</scope>
    <source>
        <strain evidence="1">Expedition CK06-06</strain>
    </source>
</reference>
<sequence>MKRYKHLFEQVCSFENLHAAAKKALKGKRGKRPGSSFFANMEEEIIALQNELLSGIYRHGEYNYFLIHEPKKRT</sequence>
<name>X1BQP5_9ZZZZ</name>
<feature type="non-terminal residue" evidence="1">
    <location>
        <position position="74"/>
    </location>
</feature>
<dbReference type="AlphaFoldDB" id="X1BQP5"/>
<proteinExistence type="predicted"/>
<dbReference type="EMBL" id="BART01013983">
    <property type="protein sequence ID" value="GAG83477.1"/>
    <property type="molecule type" value="Genomic_DNA"/>
</dbReference>
<evidence type="ECO:0000313" key="1">
    <source>
        <dbReference type="EMBL" id="GAG83477.1"/>
    </source>
</evidence>
<comment type="caution">
    <text evidence="1">The sequence shown here is derived from an EMBL/GenBank/DDBJ whole genome shotgun (WGS) entry which is preliminary data.</text>
</comment>
<organism evidence="1">
    <name type="scientific">marine sediment metagenome</name>
    <dbReference type="NCBI Taxonomy" id="412755"/>
    <lineage>
        <taxon>unclassified sequences</taxon>
        <taxon>metagenomes</taxon>
        <taxon>ecological metagenomes</taxon>
    </lineage>
</organism>
<gene>
    <name evidence="1" type="ORF">S01H4_28235</name>
</gene>
<protein>
    <submittedName>
        <fullName evidence="1">Uncharacterized protein</fullName>
    </submittedName>
</protein>
<accession>X1BQP5</accession>